<evidence type="ECO:0000256" key="4">
    <source>
        <dbReference type="ARBA" id="ARBA00023136"/>
    </source>
</evidence>
<dbReference type="SUPFAM" id="SSF51306">
    <property type="entry name" value="LexA/Signal peptidase"/>
    <property type="match status" value="1"/>
</dbReference>
<dbReference type="PANTHER" id="PTHR10806:SF6">
    <property type="entry name" value="SIGNAL PEPTIDASE COMPLEX CATALYTIC SUBUNIT SEC11"/>
    <property type="match status" value="1"/>
</dbReference>
<name>A0ABM8E2S0_9MICO</name>
<dbReference type="InterPro" id="IPR036286">
    <property type="entry name" value="LexA/Signal_pep-like_sf"/>
</dbReference>
<dbReference type="EMBL" id="AP027141">
    <property type="protein sequence ID" value="BDV32066.1"/>
    <property type="molecule type" value="Genomic_DNA"/>
</dbReference>
<gene>
    <name evidence="7" type="ORF">Microterr_27260</name>
</gene>
<sequence>MSTVVGRALRAISSAVLWLLVAVGVLCGGLWAANAAGLVQPLVVASGSMSPGIRTGDLLFATPTPASEVAVGEVTTLHSEVTGKLVTHRVIEITRSGDTVSVRMQGDANQAADPEAYVVDADASVWQPTWTIPGGSYAVMTLMRPAVAIPGMLGILALVGLTLLPARRPAVAPEAVPA</sequence>
<evidence type="ECO:0000256" key="6">
    <source>
        <dbReference type="SAM" id="Phobius"/>
    </source>
</evidence>
<evidence type="ECO:0000256" key="5">
    <source>
        <dbReference type="NCBIfam" id="TIGR02228"/>
    </source>
</evidence>
<dbReference type="EC" id="3.4.21.89" evidence="5"/>
<dbReference type="PANTHER" id="PTHR10806">
    <property type="entry name" value="SIGNAL PEPTIDASE COMPLEX CATALYTIC SUBUNIT SEC11"/>
    <property type="match status" value="1"/>
</dbReference>
<keyword evidence="3 6" id="KW-1133">Transmembrane helix</keyword>
<keyword evidence="2 6" id="KW-0812">Transmembrane</keyword>
<feature type="transmembrane region" description="Helical" evidence="6">
    <location>
        <begin position="146"/>
        <end position="164"/>
    </location>
</feature>
<evidence type="ECO:0000256" key="2">
    <source>
        <dbReference type="ARBA" id="ARBA00022692"/>
    </source>
</evidence>
<keyword evidence="8" id="KW-1185">Reference proteome</keyword>
<keyword evidence="4 6" id="KW-0472">Membrane</keyword>
<dbReference type="Proteomes" id="UP001317779">
    <property type="component" value="Chromosome"/>
</dbReference>
<dbReference type="CDD" id="cd06530">
    <property type="entry name" value="S26_SPase_I"/>
    <property type="match status" value="1"/>
</dbReference>
<dbReference type="InterPro" id="IPR019533">
    <property type="entry name" value="Peptidase_S26"/>
</dbReference>
<evidence type="ECO:0000256" key="1">
    <source>
        <dbReference type="ARBA" id="ARBA00004370"/>
    </source>
</evidence>
<accession>A0ABM8E2S0</accession>
<evidence type="ECO:0000313" key="8">
    <source>
        <dbReference type="Proteomes" id="UP001317779"/>
    </source>
</evidence>
<dbReference type="RefSeq" id="WP_263797330.1">
    <property type="nucleotide sequence ID" value="NZ_AP027141.1"/>
</dbReference>
<dbReference type="InterPro" id="IPR001733">
    <property type="entry name" value="Peptidase_S26B"/>
</dbReference>
<dbReference type="NCBIfam" id="TIGR02228">
    <property type="entry name" value="sigpep_I_arch"/>
    <property type="match status" value="1"/>
</dbReference>
<protein>
    <recommendedName>
        <fullName evidence="5">Signal peptidase I</fullName>
        <ecNumber evidence="5">3.4.21.89</ecNumber>
    </recommendedName>
</protein>
<evidence type="ECO:0000256" key="3">
    <source>
        <dbReference type="ARBA" id="ARBA00022989"/>
    </source>
</evidence>
<organism evidence="7 8">
    <name type="scientific">Microbacterium terricola</name>
    <dbReference type="NCBI Taxonomy" id="344163"/>
    <lineage>
        <taxon>Bacteria</taxon>
        <taxon>Bacillati</taxon>
        <taxon>Actinomycetota</taxon>
        <taxon>Actinomycetes</taxon>
        <taxon>Micrococcales</taxon>
        <taxon>Microbacteriaceae</taxon>
        <taxon>Microbacterium</taxon>
    </lineage>
</organism>
<reference evidence="7 8" key="1">
    <citation type="submission" date="2022-12" db="EMBL/GenBank/DDBJ databases">
        <title>Microbacterium terricola strain KV-448 chromosome, complete genome.</title>
        <authorList>
            <person name="Oshima T."/>
            <person name="Moriya T."/>
            <person name="Bessho Y."/>
        </authorList>
    </citation>
    <scope>NUCLEOTIDE SEQUENCE [LARGE SCALE GENOMIC DNA]</scope>
    <source>
        <strain evidence="7 8">KV-448</strain>
    </source>
</reference>
<evidence type="ECO:0000313" key="7">
    <source>
        <dbReference type="EMBL" id="BDV32066.1"/>
    </source>
</evidence>
<proteinExistence type="predicted"/>
<comment type="subcellular location">
    <subcellularLocation>
        <location evidence="1">Membrane</location>
    </subcellularLocation>
</comment>